<evidence type="ECO:0000313" key="3">
    <source>
        <dbReference type="Proteomes" id="UP000183376"/>
    </source>
</evidence>
<reference evidence="2 3" key="1">
    <citation type="submission" date="2016-10" db="EMBL/GenBank/DDBJ databases">
        <authorList>
            <person name="de Groot N.N."/>
        </authorList>
    </citation>
    <scope>NUCLEOTIDE SEQUENCE [LARGE SCALE GENOMIC DNA]</scope>
    <source>
        <strain evidence="2 3">DSM 44149</strain>
    </source>
</reference>
<keyword evidence="3" id="KW-1185">Reference proteome</keyword>
<evidence type="ECO:0000256" key="1">
    <source>
        <dbReference type="SAM" id="SignalP"/>
    </source>
</evidence>
<organism evidence="2 3">
    <name type="scientific">Allokutzneria albata</name>
    <name type="common">Kibdelosporangium albatum</name>
    <dbReference type="NCBI Taxonomy" id="211114"/>
    <lineage>
        <taxon>Bacteria</taxon>
        <taxon>Bacillati</taxon>
        <taxon>Actinomycetota</taxon>
        <taxon>Actinomycetes</taxon>
        <taxon>Pseudonocardiales</taxon>
        <taxon>Pseudonocardiaceae</taxon>
        <taxon>Allokutzneria</taxon>
    </lineage>
</organism>
<dbReference type="Proteomes" id="UP000183376">
    <property type="component" value="Chromosome I"/>
</dbReference>
<evidence type="ECO:0008006" key="4">
    <source>
        <dbReference type="Google" id="ProtNLM"/>
    </source>
</evidence>
<dbReference type="EMBL" id="LT629701">
    <property type="protein sequence ID" value="SDM95277.1"/>
    <property type="molecule type" value="Genomic_DNA"/>
</dbReference>
<feature type="signal peptide" evidence="1">
    <location>
        <begin position="1"/>
        <end position="24"/>
    </location>
</feature>
<keyword evidence="1" id="KW-0732">Signal</keyword>
<accession>A0A1G9XF10</accession>
<dbReference type="Pfam" id="PF12079">
    <property type="entry name" value="DUF3558"/>
    <property type="match status" value="1"/>
</dbReference>
<evidence type="ECO:0000313" key="2">
    <source>
        <dbReference type="EMBL" id="SDM95277.1"/>
    </source>
</evidence>
<gene>
    <name evidence="2" type="ORF">SAMN04489726_4169</name>
</gene>
<sequence length="194" mass="20976">MALSYGIMLMIAGLAGCAVNHVGAATPQNASHPGTPAIIAPGVSRPRDIKIDSVPPCELFTPGNRQEFKNDRPFREEKHRFFKYPVCDFHSRAEKVTVAIDMVVDRDMSAFAPGKVAGHARLVQVLGFPAYEGYSDAKPGNLGCSVDIGVVQGQVLSIQVLEQGRYENPLTQEEVCRRAMRGAELALGNLLARG</sequence>
<dbReference type="AlphaFoldDB" id="A0A1G9XF10"/>
<dbReference type="STRING" id="211114.SAMN04489726_4169"/>
<proteinExistence type="predicted"/>
<protein>
    <recommendedName>
        <fullName evidence="4">DUF3558 domain-containing protein</fullName>
    </recommendedName>
</protein>
<feature type="chain" id="PRO_5009246077" description="DUF3558 domain-containing protein" evidence="1">
    <location>
        <begin position="25"/>
        <end position="194"/>
    </location>
</feature>
<name>A0A1G9XF10_ALLAB</name>
<dbReference type="InterPro" id="IPR024520">
    <property type="entry name" value="DUF3558"/>
</dbReference>